<proteinExistence type="predicted"/>
<gene>
    <name evidence="2" type="ORF">OCGS_0185</name>
</gene>
<name>K2HE24_9RHOB</name>
<dbReference type="STRING" id="1231392.OCGS_0185"/>
<dbReference type="AlphaFoldDB" id="K2HE24"/>
<keyword evidence="1" id="KW-0472">Membrane</keyword>
<evidence type="ECO:0000313" key="3">
    <source>
        <dbReference type="Proteomes" id="UP000006765"/>
    </source>
</evidence>
<evidence type="ECO:0000313" key="2">
    <source>
        <dbReference type="EMBL" id="EKE45713.1"/>
    </source>
</evidence>
<evidence type="ECO:0008006" key="4">
    <source>
        <dbReference type="Google" id="ProtNLM"/>
    </source>
</evidence>
<comment type="caution">
    <text evidence="2">The sequence shown here is derived from an EMBL/GenBank/DDBJ whole genome shotgun (WGS) entry which is preliminary data.</text>
</comment>
<keyword evidence="1" id="KW-0812">Transmembrane</keyword>
<feature type="transmembrane region" description="Helical" evidence="1">
    <location>
        <begin position="147"/>
        <end position="171"/>
    </location>
</feature>
<dbReference type="eggNOG" id="ENOG502ZAVI">
    <property type="taxonomic scope" value="Bacteria"/>
</dbReference>
<evidence type="ECO:0000256" key="1">
    <source>
        <dbReference type="SAM" id="Phobius"/>
    </source>
</evidence>
<dbReference type="RefSeq" id="WP_007425338.1">
    <property type="nucleotide sequence ID" value="NZ_AMGO01000005.1"/>
</dbReference>
<keyword evidence="1" id="KW-1133">Transmembrane helix</keyword>
<organism evidence="2 3">
    <name type="scientific">Oceaniovalibus guishaninsula JLT2003</name>
    <dbReference type="NCBI Taxonomy" id="1231392"/>
    <lineage>
        <taxon>Bacteria</taxon>
        <taxon>Pseudomonadati</taxon>
        <taxon>Pseudomonadota</taxon>
        <taxon>Alphaproteobacteria</taxon>
        <taxon>Rhodobacterales</taxon>
        <taxon>Roseobacteraceae</taxon>
        <taxon>Oceaniovalibus</taxon>
    </lineage>
</organism>
<feature type="transmembrane region" description="Helical" evidence="1">
    <location>
        <begin position="412"/>
        <end position="433"/>
    </location>
</feature>
<reference evidence="2 3" key="1">
    <citation type="journal article" date="2012" name="J. Bacteriol.">
        <title>Draft Genome Sequence of Oceaniovalibus guishaninsula JLT2003T.</title>
        <authorList>
            <person name="Tang K."/>
            <person name="Liu K."/>
            <person name="Jiao N."/>
        </authorList>
    </citation>
    <scope>NUCLEOTIDE SEQUENCE [LARGE SCALE GENOMIC DNA]</scope>
    <source>
        <strain evidence="2 3">JLT2003</strain>
    </source>
</reference>
<keyword evidence="3" id="KW-1185">Reference proteome</keyword>
<protein>
    <recommendedName>
        <fullName evidence="4">Glycosyltransferase RgtA/B/C/D-like domain-containing protein</fullName>
    </recommendedName>
</protein>
<feature type="transmembrane region" description="Helical" evidence="1">
    <location>
        <begin position="183"/>
        <end position="216"/>
    </location>
</feature>
<accession>K2HE24</accession>
<dbReference type="OrthoDB" id="7238679at2"/>
<feature type="transmembrane region" description="Helical" evidence="1">
    <location>
        <begin position="107"/>
        <end position="135"/>
    </location>
</feature>
<dbReference type="EMBL" id="AMGO01000005">
    <property type="protein sequence ID" value="EKE45713.1"/>
    <property type="molecule type" value="Genomic_DNA"/>
</dbReference>
<feature type="transmembrane region" description="Helical" evidence="1">
    <location>
        <begin position="7"/>
        <end position="26"/>
    </location>
</feature>
<feature type="transmembrane region" description="Helical" evidence="1">
    <location>
        <begin position="223"/>
        <end position="244"/>
    </location>
</feature>
<dbReference type="Proteomes" id="UP000006765">
    <property type="component" value="Unassembled WGS sequence"/>
</dbReference>
<sequence>MDRSGGLAHLAGICALTLALMWPAFWTGAPLAFSDSRSYYVGGGVAVEFFVDKVTALLAPAGGTATDGPPPAPGAAAEAFEPSHQVANVRSVPYSVAVNLAVRAAGLWAPVAIVSFLTAWLIWTALAPLGVVARAALGMATAGITTVAFYSAQVMPDIFAAWLILIPIVVVRRDGRPGLWTGIALWICAFGGAVFHYSHIPLAATMGVALGAWYLWRRRPIAALAVQTPLLLAMAVNVAISGALPGGKPSLAPARLPILLARSLADGVAVRYLTENCDTAPFTICTLYDAFPTTVAKALWDEGNIRDRATKAQMAQISAEEVALVWQVFLYDPGAQLWALLGNGAEQMVRFGLGDVRVAEWRIDGPAAMETTFADPPAFFDGMEGVQILSVSLGALALAALVLAMPASRLPVALLVLGLTTNAFVCGGLSAPADRYQGRVIWLVVLLALLLGAEWRARRKGRYL</sequence>
<feature type="transmembrane region" description="Helical" evidence="1">
    <location>
        <begin position="439"/>
        <end position="457"/>
    </location>
</feature>
<feature type="transmembrane region" description="Helical" evidence="1">
    <location>
        <begin position="386"/>
        <end position="405"/>
    </location>
</feature>